<evidence type="ECO:0000259" key="7">
    <source>
        <dbReference type="Pfam" id="PF03633"/>
    </source>
</evidence>
<accession>A0A6G7GT00</accession>
<comment type="similarity">
    <text evidence="1">Belongs to the glycosyl hydrolase 65 family.</text>
</comment>
<keyword evidence="2 9" id="KW-0328">Glycosyltransferase</keyword>
<evidence type="ECO:0000313" key="10">
    <source>
        <dbReference type="Proteomes" id="UP000501926"/>
    </source>
</evidence>
<dbReference type="GO" id="GO:0030246">
    <property type="term" value="F:carbohydrate binding"/>
    <property type="evidence" value="ECO:0007669"/>
    <property type="project" value="InterPro"/>
</dbReference>
<evidence type="ECO:0000259" key="8">
    <source>
        <dbReference type="Pfam" id="PF03636"/>
    </source>
</evidence>
<dbReference type="Gene3D" id="2.70.98.40">
    <property type="entry name" value="Glycoside hydrolase, family 65, N-terminal domain"/>
    <property type="match status" value="1"/>
</dbReference>
<dbReference type="Proteomes" id="UP000501926">
    <property type="component" value="Chromosome"/>
</dbReference>
<name>A0A6G7GT00_KUEST</name>
<dbReference type="InterPro" id="IPR011013">
    <property type="entry name" value="Gal_mutarotase_sf_dom"/>
</dbReference>
<evidence type="ECO:0000256" key="3">
    <source>
        <dbReference type="ARBA" id="ARBA00022679"/>
    </source>
</evidence>
<dbReference type="Pfam" id="PF03633">
    <property type="entry name" value="Glyco_hydro_65C"/>
    <property type="match status" value="1"/>
</dbReference>
<sequence length="798" mass="92402">MNNWTLLYEDFKPSMESLREALCTLGNGYFATRGTSPESEADEIHYPGTYLAGGYNRLKTDIAGRVVENEDLVNMPNWLLTKFRPEGGDWFNLMTVDILSYRQELNMKEGILSRTVRFRDRQNRETTLIQRRFVHMANMHLAALEITIIPENWSGRIQILSAMDGTIINAGVERYKQLNSKHLAPVKSGKADNDIIYLLVETNQSHIRVAEAARTRVYIEGEQIEVERKPVEEPGYIAQEFFIEAVNNTPVTIEKIVSFYASKDFAISEPAQDAVEALRHTGNFKELFERHAMEWNHLWYKCDIQVADNDRTQMILRLHIFHMLQTVSRNSIDLDIGVPARGWHGEAYRGHIFWDELFIFPYLNLRIPVLTRALLLYRYRRLNRSRIAAQEAGFRGALYPWQSGSDGREETQQLHLNPKSGRWLPDNTHLQRHVNAAIAYNVWQYFETTEDLEFMATYGTEMILEIARFLSSLTSYNREIDRYEILGVMGPDEYHDKYPDAEKPGLNNNAYTNVMTVWVLRTAIKALNKLNPKRRYDLLEIIGLEKTEIGQWQDIIHKMKVVFHDDGIISQFEGYNELAEFDWDGYIKKYGDIQRLDRILEAEGDTTNRYKASKQADVLMLFYLFSAEELHELFKEMGYDFDPQIIPKNIEYYLKRCSNGSTLSNIVLSWVLARSDRTGSWNIFNKALESDISDIQGGTTHEGIHLGAMAGTVDILQQCYTGIAFCDEMLHLNPKIPEGLQRLMLKIKYRGNWFDINITPDALAITSSKERDIITKICFSEKIYEIKPGDTLNFDIKV</sequence>
<feature type="domain" description="Glycoside hydrolase family 65 N-terminal" evidence="8">
    <location>
        <begin position="8"/>
        <end position="262"/>
    </location>
</feature>
<evidence type="ECO:0000256" key="5">
    <source>
        <dbReference type="PIRSR" id="PIRSR036289-51"/>
    </source>
</evidence>
<dbReference type="PIRSF" id="PIRSF036289">
    <property type="entry name" value="Glycosyl_hydrolase_malt_phosph"/>
    <property type="match status" value="1"/>
</dbReference>
<evidence type="ECO:0000259" key="6">
    <source>
        <dbReference type="Pfam" id="PF03632"/>
    </source>
</evidence>
<dbReference type="GO" id="GO:0005975">
    <property type="term" value="P:carbohydrate metabolic process"/>
    <property type="evidence" value="ECO:0007669"/>
    <property type="project" value="InterPro"/>
</dbReference>
<feature type="active site" description="Proton donor" evidence="4">
    <location>
        <position position="493"/>
    </location>
</feature>
<dbReference type="InterPro" id="IPR005196">
    <property type="entry name" value="Glyco_hydro_65_N"/>
</dbReference>
<evidence type="ECO:0000256" key="4">
    <source>
        <dbReference type="PIRSR" id="PIRSR036289-50"/>
    </source>
</evidence>
<dbReference type="AlphaFoldDB" id="A0A6G7GT00"/>
<evidence type="ECO:0000256" key="2">
    <source>
        <dbReference type="ARBA" id="ARBA00022676"/>
    </source>
</evidence>
<dbReference type="Pfam" id="PF03632">
    <property type="entry name" value="Glyco_hydro_65m"/>
    <property type="match status" value="1"/>
</dbReference>
<dbReference type="Gene3D" id="1.50.10.10">
    <property type="match status" value="1"/>
</dbReference>
<dbReference type="EC" id="2.4.1.216" evidence="9"/>
<protein>
    <submittedName>
        <fullName evidence="9">Putative trehalose-6-phosphate phosphorylase</fullName>
        <ecNumber evidence="9">2.4.1.216</ecNumber>
    </submittedName>
</protein>
<organism evidence="9 10">
    <name type="scientific">Kuenenia stuttgartiensis</name>
    <dbReference type="NCBI Taxonomy" id="174633"/>
    <lineage>
        <taxon>Bacteria</taxon>
        <taxon>Pseudomonadati</taxon>
        <taxon>Planctomycetota</taxon>
        <taxon>Candidatus Brocadiia</taxon>
        <taxon>Candidatus Brocadiales</taxon>
        <taxon>Candidatus Brocadiaceae</taxon>
        <taxon>Candidatus Kuenenia</taxon>
    </lineage>
</organism>
<dbReference type="RefSeq" id="WP_164995076.1">
    <property type="nucleotide sequence ID" value="NZ_CP049055.1"/>
</dbReference>
<dbReference type="InterPro" id="IPR008928">
    <property type="entry name" value="6-hairpin_glycosidase_sf"/>
</dbReference>
<evidence type="ECO:0000256" key="1">
    <source>
        <dbReference type="ARBA" id="ARBA00006768"/>
    </source>
</evidence>
<feature type="domain" description="Glycoside hydrolase family 65 C-terminal" evidence="7">
    <location>
        <begin position="726"/>
        <end position="770"/>
    </location>
</feature>
<reference evidence="9 10" key="1">
    <citation type="submission" date="2020-02" db="EMBL/GenBank/DDBJ databases">
        <title>Newly sequenced genome of strain CSTR1 showed variability in Candidatus Kuenenia stuttgartiensis genomes.</title>
        <authorList>
            <person name="Ding C."/>
            <person name="Adrian L."/>
        </authorList>
    </citation>
    <scope>NUCLEOTIDE SEQUENCE [LARGE SCALE GENOMIC DNA]</scope>
    <source>
        <strain evidence="9 10">CSTR1</strain>
    </source>
</reference>
<keyword evidence="3 9" id="KW-0808">Transferase</keyword>
<dbReference type="PANTHER" id="PTHR11051:SF8">
    <property type="entry name" value="PROTEIN-GLUCOSYLGALACTOSYLHYDROXYLYSINE GLUCOSIDASE"/>
    <property type="match status" value="1"/>
</dbReference>
<proteinExistence type="inferred from homology"/>
<dbReference type="FunFam" id="1.50.10.10:FF:000053">
    <property type="entry name" value="Putative glycosyl hydrolase"/>
    <property type="match status" value="1"/>
</dbReference>
<evidence type="ECO:0000313" key="9">
    <source>
        <dbReference type="EMBL" id="QII12327.1"/>
    </source>
</evidence>
<dbReference type="InterPro" id="IPR012341">
    <property type="entry name" value="6hp_glycosidase-like_sf"/>
</dbReference>
<dbReference type="GO" id="GO:0050503">
    <property type="term" value="F:trehalose 6-phosphate phosphorylase activity"/>
    <property type="evidence" value="ECO:0007669"/>
    <property type="project" value="UniProtKB-EC"/>
</dbReference>
<dbReference type="SUPFAM" id="SSF48208">
    <property type="entry name" value="Six-hairpin glycosidases"/>
    <property type="match status" value="1"/>
</dbReference>
<feature type="binding site" evidence="5">
    <location>
        <begin position="354"/>
        <end position="355"/>
    </location>
    <ligand>
        <name>substrate</name>
    </ligand>
</feature>
<dbReference type="SUPFAM" id="SSF74650">
    <property type="entry name" value="Galactose mutarotase-like"/>
    <property type="match status" value="1"/>
</dbReference>
<feature type="domain" description="Glycoside hydrolase family 65 central catalytic" evidence="6">
    <location>
        <begin position="317"/>
        <end position="713"/>
    </location>
</feature>
<feature type="binding site" evidence="5">
    <location>
        <begin position="614"/>
        <end position="615"/>
    </location>
    <ligand>
        <name>substrate</name>
    </ligand>
</feature>
<dbReference type="Pfam" id="PF03636">
    <property type="entry name" value="Glyco_hydro_65N"/>
    <property type="match status" value="1"/>
</dbReference>
<dbReference type="GO" id="GO:0004553">
    <property type="term" value="F:hydrolase activity, hydrolyzing O-glycosyl compounds"/>
    <property type="evidence" value="ECO:0007669"/>
    <property type="project" value="TreeGrafter"/>
</dbReference>
<dbReference type="InterPro" id="IPR005195">
    <property type="entry name" value="Glyco_hydro_65_M"/>
</dbReference>
<dbReference type="PANTHER" id="PTHR11051">
    <property type="entry name" value="GLYCOSYL HYDROLASE-RELATED"/>
    <property type="match status" value="1"/>
</dbReference>
<dbReference type="InterPro" id="IPR017045">
    <property type="entry name" value="Malt_Pase/Glycosyl_Hdrlase"/>
</dbReference>
<gene>
    <name evidence="9" type="primary">trePP</name>
    <name evidence="9" type="ORF">KsCSTR_29480</name>
</gene>
<dbReference type="InterPro" id="IPR037018">
    <property type="entry name" value="GH65_N"/>
</dbReference>
<dbReference type="InterPro" id="IPR005194">
    <property type="entry name" value="Glyco_hydro_65_C"/>
</dbReference>
<dbReference type="EMBL" id="CP049055">
    <property type="protein sequence ID" value="QII12327.1"/>
    <property type="molecule type" value="Genomic_DNA"/>
</dbReference>
<dbReference type="Gene3D" id="2.60.420.10">
    <property type="entry name" value="Maltose phosphorylase, domain 3"/>
    <property type="match status" value="1"/>
</dbReference>